<dbReference type="SUPFAM" id="SSF81296">
    <property type="entry name" value="E set domains"/>
    <property type="match status" value="1"/>
</dbReference>
<accession>A0ABQ8UWY9</accession>
<feature type="transmembrane region" description="Helical" evidence="2">
    <location>
        <begin position="17"/>
        <end position="34"/>
    </location>
</feature>
<keyword evidence="2" id="KW-0812">Transmembrane</keyword>
<dbReference type="EMBL" id="JAPMOS010000003">
    <property type="protein sequence ID" value="KAJ4462272.1"/>
    <property type="molecule type" value="Genomic_DNA"/>
</dbReference>
<feature type="compositionally biased region" description="Low complexity" evidence="1">
    <location>
        <begin position="106"/>
        <end position="119"/>
    </location>
</feature>
<evidence type="ECO:0000256" key="1">
    <source>
        <dbReference type="SAM" id="MobiDB-lite"/>
    </source>
</evidence>
<sequence length="119" mass="12971">MDERRAHAPHFPKPVPVGYFLIAGVPATGELLALRRMQVQPRRGAQARATLLFPRPAGPVRLYVLCDAYLGLDQQHDVVWGSAAPVGEGESQPPIITVEKRPAPPQQQQQQQPAPVAAQ</sequence>
<dbReference type="InterPro" id="IPR014756">
    <property type="entry name" value="Ig_E-set"/>
</dbReference>
<keyword evidence="4" id="KW-1185">Reference proteome</keyword>
<dbReference type="Gene3D" id="2.60.40.150">
    <property type="entry name" value="C2 domain"/>
    <property type="match status" value="1"/>
</dbReference>
<dbReference type="Proteomes" id="UP001141327">
    <property type="component" value="Unassembled WGS sequence"/>
</dbReference>
<gene>
    <name evidence="3" type="ORF">PAPYR_866</name>
</gene>
<keyword evidence="2" id="KW-1133">Transmembrane helix</keyword>
<evidence type="ECO:0000256" key="2">
    <source>
        <dbReference type="SAM" id="Phobius"/>
    </source>
</evidence>
<comment type="caution">
    <text evidence="3">The sequence shown here is derived from an EMBL/GenBank/DDBJ whole genome shotgun (WGS) entry which is preliminary data.</text>
</comment>
<organism evidence="3 4">
    <name type="scientific">Paratrimastix pyriformis</name>
    <dbReference type="NCBI Taxonomy" id="342808"/>
    <lineage>
        <taxon>Eukaryota</taxon>
        <taxon>Metamonada</taxon>
        <taxon>Preaxostyla</taxon>
        <taxon>Paratrimastigidae</taxon>
        <taxon>Paratrimastix</taxon>
    </lineage>
</organism>
<evidence type="ECO:0000313" key="4">
    <source>
        <dbReference type="Proteomes" id="UP001141327"/>
    </source>
</evidence>
<protein>
    <submittedName>
        <fullName evidence="3">Uncharacterized protein</fullName>
    </submittedName>
</protein>
<keyword evidence="2" id="KW-0472">Membrane</keyword>
<feature type="region of interest" description="Disordered" evidence="1">
    <location>
        <begin position="83"/>
        <end position="119"/>
    </location>
</feature>
<proteinExistence type="predicted"/>
<dbReference type="InterPro" id="IPR035892">
    <property type="entry name" value="C2_domain_sf"/>
</dbReference>
<reference evidence="3" key="1">
    <citation type="journal article" date="2022" name="bioRxiv">
        <title>Genomics of Preaxostyla Flagellates Illuminates Evolutionary Transitions and the Path Towards Mitochondrial Loss.</title>
        <authorList>
            <person name="Novak L.V.F."/>
            <person name="Treitli S.C."/>
            <person name="Pyrih J."/>
            <person name="Halakuc P."/>
            <person name="Pipaliya S.V."/>
            <person name="Vacek V."/>
            <person name="Brzon O."/>
            <person name="Soukal P."/>
            <person name="Eme L."/>
            <person name="Dacks J.B."/>
            <person name="Karnkowska A."/>
            <person name="Elias M."/>
            <person name="Hampl V."/>
        </authorList>
    </citation>
    <scope>NUCLEOTIDE SEQUENCE</scope>
    <source>
        <strain evidence="3">RCP-MX</strain>
    </source>
</reference>
<name>A0ABQ8UWY9_9EUKA</name>
<evidence type="ECO:0000313" key="3">
    <source>
        <dbReference type="EMBL" id="KAJ4462272.1"/>
    </source>
</evidence>